<dbReference type="GO" id="GO:0015074">
    <property type="term" value="P:DNA integration"/>
    <property type="evidence" value="ECO:0007669"/>
    <property type="project" value="InterPro"/>
</dbReference>
<dbReference type="InterPro" id="IPR050951">
    <property type="entry name" value="Retrovirus_Pol_polyprotein"/>
</dbReference>
<sequence length="735" mass="83458">MAHFDGHVPMDQSSSGPIQAQQQRSMEATKERIYKIHGNVINILEELEDRQQKKSKKELLPKSGTDYYDHSEKCDDTASLTTLGITVIKSIIVNPFGTVKSVSGSQKENISSRKKNKRTEVDEIAQGQLITFEAVLKGCDPQIKDSLRKELEKQTRQWLAVRQKKNIPKDIVDTYAEMALEIITRGRPNMQRNSQNCNKSKEHQMAPDDVKLLMTGQHKASEVDKEYAKDPHRKAKSPNIRAVGQGNGHQGLNKTVNKITERYYWKGIVSDTKQYVQQCTICQKQNKKAKTAVPELTSVPIGRRVWGKIGIDLIGPFLTPQKQPLSSNGYRYVLTMVDYLSKWPEAVPIYSKSSSEVASKLADTIFRFGPPDEVISDCGGEFNSKVLGHMFKDYNIKHITTSPYHPQSNGLVENFNGTLKTMINKLVDKEPEKWDLFINEALFAYRVGIHDSTKVSPFEAMYARKPILINEKGIGPTVQPNEINEEIVDELVARRKIIENKIKENVQIAQKRQKVNYDKRHNVSEQTYEEGQQVLLKNFRRKAGLATVQQLRYQGPYVIKQYCGKGNYMLSNGGKDVGPHNQKNLKVWYQPDANNNKDDEYDDDNDDDGENQMEDDNLETACTNVNLVNDSAIMNKSLVTEVEVHHVYYSDSDADVPSGQANFVLTDDMSSEESLNTYFNLSTLSNTSVVNTSVDHDRIDVLESGQVETSTPVLRKSKRAKMSTKRQSFIYEYYD</sequence>
<dbReference type="OrthoDB" id="425619at2759"/>
<dbReference type="Pfam" id="PF00665">
    <property type="entry name" value="rve"/>
    <property type="match status" value="1"/>
</dbReference>
<dbReference type="Gene3D" id="3.30.420.10">
    <property type="entry name" value="Ribonuclease H-like superfamily/Ribonuclease H"/>
    <property type="match status" value="1"/>
</dbReference>
<feature type="domain" description="Integrase catalytic" evidence="2">
    <location>
        <begin position="296"/>
        <end position="465"/>
    </location>
</feature>
<evidence type="ECO:0000313" key="4">
    <source>
        <dbReference type="Proteomes" id="UP000683360"/>
    </source>
</evidence>
<accession>A0A8S3Q567</accession>
<dbReference type="InterPro" id="IPR041588">
    <property type="entry name" value="Integrase_H2C2"/>
</dbReference>
<gene>
    <name evidence="3" type="ORF">MEDL_6359</name>
</gene>
<dbReference type="PANTHER" id="PTHR37984:SF5">
    <property type="entry name" value="PROTEIN NYNRIN-LIKE"/>
    <property type="match status" value="1"/>
</dbReference>
<evidence type="ECO:0000256" key="1">
    <source>
        <dbReference type="SAM" id="MobiDB-lite"/>
    </source>
</evidence>
<feature type="region of interest" description="Disordered" evidence="1">
    <location>
        <begin position="221"/>
        <end position="251"/>
    </location>
</feature>
<dbReference type="PROSITE" id="PS50994">
    <property type="entry name" value="INTEGRASE"/>
    <property type="match status" value="1"/>
</dbReference>
<dbReference type="InterPro" id="IPR012337">
    <property type="entry name" value="RNaseH-like_sf"/>
</dbReference>
<feature type="compositionally biased region" description="Polar residues" evidence="1">
    <location>
        <begin position="11"/>
        <end position="26"/>
    </location>
</feature>
<feature type="region of interest" description="Disordered" evidence="1">
    <location>
        <begin position="1"/>
        <end position="28"/>
    </location>
</feature>
<evidence type="ECO:0000313" key="3">
    <source>
        <dbReference type="EMBL" id="CAG2191106.1"/>
    </source>
</evidence>
<feature type="region of interest" description="Disordered" evidence="1">
    <location>
        <begin position="591"/>
        <end position="614"/>
    </location>
</feature>
<dbReference type="SUPFAM" id="SSF53098">
    <property type="entry name" value="Ribonuclease H-like"/>
    <property type="match status" value="1"/>
</dbReference>
<dbReference type="Gene3D" id="1.10.340.70">
    <property type="match status" value="1"/>
</dbReference>
<dbReference type="FunFam" id="3.30.420.10:FF:000032">
    <property type="entry name" value="Retrovirus-related Pol polyprotein from transposon 297-like Protein"/>
    <property type="match status" value="1"/>
</dbReference>
<evidence type="ECO:0000259" key="2">
    <source>
        <dbReference type="PROSITE" id="PS50994"/>
    </source>
</evidence>
<dbReference type="GO" id="GO:0003676">
    <property type="term" value="F:nucleic acid binding"/>
    <property type="evidence" value="ECO:0007669"/>
    <property type="project" value="InterPro"/>
</dbReference>
<dbReference type="InterPro" id="IPR001584">
    <property type="entry name" value="Integrase_cat-core"/>
</dbReference>
<dbReference type="Proteomes" id="UP000683360">
    <property type="component" value="Unassembled WGS sequence"/>
</dbReference>
<reference evidence="3" key="1">
    <citation type="submission" date="2021-03" db="EMBL/GenBank/DDBJ databases">
        <authorList>
            <person name="Bekaert M."/>
        </authorList>
    </citation>
    <scope>NUCLEOTIDE SEQUENCE</scope>
</reference>
<dbReference type="EMBL" id="CAJPWZ010000353">
    <property type="protein sequence ID" value="CAG2191106.1"/>
    <property type="molecule type" value="Genomic_DNA"/>
</dbReference>
<name>A0A8S3Q567_MYTED</name>
<feature type="region of interest" description="Disordered" evidence="1">
    <location>
        <begin position="52"/>
        <end position="71"/>
    </location>
</feature>
<feature type="compositionally biased region" description="Acidic residues" evidence="1">
    <location>
        <begin position="599"/>
        <end position="614"/>
    </location>
</feature>
<comment type="caution">
    <text evidence="3">The sequence shown here is derived from an EMBL/GenBank/DDBJ whole genome shotgun (WGS) entry which is preliminary data.</text>
</comment>
<feature type="compositionally biased region" description="Basic and acidic residues" evidence="1">
    <location>
        <begin position="221"/>
        <end position="230"/>
    </location>
</feature>
<protein>
    <recommendedName>
        <fullName evidence="2">Integrase catalytic domain-containing protein</fullName>
    </recommendedName>
</protein>
<keyword evidence="4" id="KW-1185">Reference proteome</keyword>
<dbReference type="PANTHER" id="PTHR37984">
    <property type="entry name" value="PROTEIN CBG26694"/>
    <property type="match status" value="1"/>
</dbReference>
<dbReference type="AlphaFoldDB" id="A0A8S3Q567"/>
<organism evidence="3 4">
    <name type="scientific">Mytilus edulis</name>
    <name type="common">Blue mussel</name>
    <dbReference type="NCBI Taxonomy" id="6550"/>
    <lineage>
        <taxon>Eukaryota</taxon>
        <taxon>Metazoa</taxon>
        <taxon>Spiralia</taxon>
        <taxon>Lophotrochozoa</taxon>
        <taxon>Mollusca</taxon>
        <taxon>Bivalvia</taxon>
        <taxon>Autobranchia</taxon>
        <taxon>Pteriomorphia</taxon>
        <taxon>Mytilida</taxon>
        <taxon>Mytiloidea</taxon>
        <taxon>Mytilidae</taxon>
        <taxon>Mytilinae</taxon>
        <taxon>Mytilus</taxon>
    </lineage>
</organism>
<dbReference type="Pfam" id="PF17921">
    <property type="entry name" value="Integrase_H2C2"/>
    <property type="match status" value="1"/>
</dbReference>
<dbReference type="InterPro" id="IPR036397">
    <property type="entry name" value="RNaseH_sf"/>
</dbReference>
<proteinExistence type="predicted"/>